<dbReference type="InterPro" id="IPR004013">
    <property type="entry name" value="PHP_dom"/>
</dbReference>
<dbReference type="InterPro" id="IPR003141">
    <property type="entry name" value="Pol/His_phosphatase_N"/>
</dbReference>
<feature type="domain" description="Polymerase/histidinol phosphatase N-terminal" evidence="1">
    <location>
        <begin position="5"/>
        <end position="83"/>
    </location>
</feature>
<dbReference type="PANTHER" id="PTHR36928:SF1">
    <property type="entry name" value="PHOSPHATASE YCDX-RELATED"/>
    <property type="match status" value="1"/>
</dbReference>
<evidence type="ECO:0000313" key="3">
    <source>
        <dbReference type="Proteomes" id="UP000280960"/>
    </source>
</evidence>
<organism evidence="2 3">
    <name type="scientific">Biomaibacter acetigenes</name>
    <dbReference type="NCBI Taxonomy" id="2316383"/>
    <lineage>
        <taxon>Bacteria</taxon>
        <taxon>Bacillati</taxon>
        <taxon>Bacillota</taxon>
        <taxon>Clostridia</taxon>
        <taxon>Thermosediminibacterales</taxon>
        <taxon>Tepidanaerobacteraceae</taxon>
        <taxon>Biomaibacter</taxon>
    </lineage>
</organism>
<proteinExistence type="predicted"/>
<dbReference type="AlphaFoldDB" id="A0A3G2R5M1"/>
<dbReference type="Proteomes" id="UP000280960">
    <property type="component" value="Chromosome"/>
</dbReference>
<accession>A0A3G2R5M1</accession>
<name>A0A3G2R5M1_9FIRM</name>
<evidence type="ECO:0000313" key="2">
    <source>
        <dbReference type="EMBL" id="AYO30167.1"/>
    </source>
</evidence>
<dbReference type="RefSeq" id="WP_120767532.1">
    <property type="nucleotide sequence ID" value="NZ_CP033169.1"/>
</dbReference>
<dbReference type="PANTHER" id="PTHR36928">
    <property type="entry name" value="PHOSPHATASE YCDX-RELATED"/>
    <property type="match status" value="1"/>
</dbReference>
<dbReference type="GO" id="GO:0042578">
    <property type="term" value="F:phosphoric ester hydrolase activity"/>
    <property type="evidence" value="ECO:0007669"/>
    <property type="project" value="TreeGrafter"/>
</dbReference>
<dbReference type="KEGG" id="bacg:D2962_05645"/>
<dbReference type="Pfam" id="PF02811">
    <property type="entry name" value="PHP"/>
    <property type="match status" value="1"/>
</dbReference>
<reference evidence="2 3" key="1">
    <citation type="submission" date="2018-10" db="EMBL/GenBank/DDBJ databases">
        <authorList>
            <person name="Zhang X."/>
        </authorList>
    </citation>
    <scope>NUCLEOTIDE SEQUENCE [LARGE SCALE GENOMIC DNA]</scope>
    <source>
        <strain evidence="2 3">SK-G1</strain>
    </source>
</reference>
<dbReference type="SUPFAM" id="SSF89550">
    <property type="entry name" value="PHP domain-like"/>
    <property type="match status" value="1"/>
</dbReference>
<dbReference type="InterPro" id="IPR050243">
    <property type="entry name" value="PHP_phosphatase"/>
</dbReference>
<keyword evidence="3" id="KW-1185">Reference proteome</keyword>
<evidence type="ECO:0000259" key="1">
    <source>
        <dbReference type="SMART" id="SM00481"/>
    </source>
</evidence>
<dbReference type="Gene3D" id="3.20.20.140">
    <property type="entry name" value="Metal-dependent hydrolases"/>
    <property type="match status" value="1"/>
</dbReference>
<dbReference type="GO" id="GO:0005829">
    <property type="term" value="C:cytosol"/>
    <property type="evidence" value="ECO:0007669"/>
    <property type="project" value="TreeGrafter"/>
</dbReference>
<sequence>MKLWADFHTHTRYSHGTGTIKQNVEVAIKKGLSAIGISEHGPANIGIGTDLDDFARMRDEVEYLKGIYQDIRILLGCEANIISLDGDLDIPEKILDQLDYTMVGLHPMVWTESLRDGYHLLVENMLQRRMDSLKEKVLRQNTLALIRAIKNHKIAVITHPGLHLPIDTAALAQAAVKLGTALEINAGHGYMTVEYVKIAKKYGARFAIGSDAHRPADVGNLRRGIEIAKKAGLNENDIINAVWIPEISSLPTPQRG</sequence>
<dbReference type="InterPro" id="IPR016195">
    <property type="entry name" value="Pol/histidinol_Pase-like"/>
</dbReference>
<dbReference type="SMART" id="SM00481">
    <property type="entry name" value="POLIIIAc"/>
    <property type="match status" value="1"/>
</dbReference>
<gene>
    <name evidence="2" type="ORF">D2962_05645</name>
</gene>
<dbReference type="EMBL" id="CP033169">
    <property type="protein sequence ID" value="AYO30167.1"/>
    <property type="molecule type" value="Genomic_DNA"/>
</dbReference>
<dbReference type="GO" id="GO:0008270">
    <property type="term" value="F:zinc ion binding"/>
    <property type="evidence" value="ECO:0007669"/>
    <property type="project" value="TreeGrafter"/>
</dbReference>
<protein>
    <submittedName>
        <fullName evidence="2">PHP domain-containing protein</fullName>
    </submittedName>
</protein>